<dbReference type="InterPro" id="IPR053139">
    <property type="entry name" value="Surface_bspA-like"/>
</dbReference>
<evidence type="ECO:0000313" key="3">
    <source>
        <dbReference type="Proteomes" id="UP000824125"/>
    </source>
</evidence>
<sequence>MKKRIQSILAGILLCALLAGVFSSCSATGNSAPEYKANADGYGLYRYTSTSTEESFTVPDTYEGKNVTELMDFSFSNAEYLKEIYIGQNVKTIGVWAMTNCQKLEAIHVSEENPYFKSVDGVLYNKDMTELLVYPNAKSPIVTGENGEISGGEFTVPDTVLSIRANAFYLCGNLRLITLNEGLEKVGDKAFLKCTGLESLTLPSTLKEIGTDAFSYLDNAKLTTIEIPASVEVIGDYAFFSTASSVQKVIVHKNSEADLKLGTDWLPNQVNSINQAVPAEYVGEN</sequence>
<dbReference type="PANTHER" id="PTHR45661">
    <property type="entry name" value="SURFACE ANTIGEN"/>
    <property type="match status" value="1"/>
</dbReference>
<evidence type="ECO:0000313" key="2">
    <source>
        <dbReference type="EMBL" id="HIU68359.1"/>
    </source>
</evidence>
<protein>
    <submittedName>
        <fullName evidence="2">Leucine-rich repeat domain-containing protein</fullName>
    </submittedName>
</protein>
<accession>A0A9D1SMR7</accession>
<dbReference type="EMBL" id="DVNM01000002">
    <property type="protein sequence ID" value="HIU68359.1"/>
    <property type="molecule type" value="Genomic_DNA"/>
</dbReference>
<organism evidence="2 3">
    <name type="scientific">Candidatus Scybalenecus merdavium</name>
    <dbReference type="NCBI Taxonomy" id="2840939"/>
    <lineage>
        <taxon>Bacteria</taxon>
        <taxon>Bacillati</taxon>
        <taxon>Bacillota</taxon>
        <taxon>Clostridia</taxon>
        <taxon>Eubacteriales</taxon>
        <taxon>Oscillospiraceae</taxon>
        <taxon>Oscillospiraceae incertae sedis</taxon>
        <taxon>Candidatus Scybalenecus</taxon>
    </lineage>
</organism>
<proteinExistence type="predicted"/>
<dbReference type="Proteomes" id="UP000824125">
    <property type="component" value="Unassembled WGS sequence"/>
</dbReference>
<dbReference type="InterPro" id="IPR026906">
    <property type="entry name" value="LRR_5"/>
</dbReference>
<reference evidence="2" key="2">
    <citation type="journal article" date="2021" name="PeerJ">
        <title>Extensive microbial diversity within the chicken gut microbiome revealed by metagenomics and culture.</title>
        <authorList>
            <person name="Gilroy R."/>
            <person name="Ravi A."/>
            <person name="Getino M."/>
            <person name="Pursley I."/>
            <person name="Horton D.L."/>
            <person name="Alikhan N.F."/>
            <person name="Baker D."/>
            <person name="Gharbi K."/>
            <person name="Hall N."/>
            <person name="Watson M."/>
            <person name="Adriaenssens E.M."/>
            <person name="Foster-Nyarko E."/>
            <person name="Jarju S."/>
            <person name="Secka A."/>
            <person name="Antonio M."/>
            <person name="Oren A."/>
            <person name="Chaudhuri R.R."/>
            <person name="La Ragione R."/>
            <person name="Hildebrand F."/>
            <person name="Pallen M.J."/>
        </authorList>
    </citation>
    <scope>NUCLEOTIDE SEQUENCE</scope>
    <source>
        <strain evidence="2">CHK176-6737</strain>
    </source>
</reference>
<dbReference type="InterPro" id="IPR032675">
    <property type="entry name" value="LRR_dom_sf"/>
</dbReference>
<gene>
    <name evidence="2" type="ORF">IAD23_00185</name>
</gene>
<dbReference type="Gene3D" id="3.80.10.10">
    <property type="entry name" value="Ribonuclease Inhibitor"/>
    <property type="match status" value="1"/>
</dbReference>
<keyword evidence="1" id="KW-0732">Signal</keyword>
<name>A0A9D1SMR7_9FIRM</name>
<dbReference type="PROSITE" id="PS51257">
    <property type="entry name" value="PROKAR_LIPOPROTEIN"/>
    <property type="match status" value="1"/>
</dbReference>
<reference evidence="2" key="1">
    <citation type="submission" date="2020-10" db="EMBL/GenBank/DDBJ databases">
        <authorList>
            <person name="Gilroy R."/>
        </authorList>
    </citation>
    <scope>NUCLEOTIDE SEQUENCE</scope>
    <source>
        <strain evidence="2">CHK176-6737</strain>
    </source>
</reference>
<feature type="chain" id="PRO_5039308408" evidence="1">
    <location>
        <begin position="28"/>
        <end position="285"/>
    </location>
</feature>
<comment type="caution">
    <text evidence="2">The sequence shown here is derived from an EMBL/GenBank/DDBJ whole genome shotgun (WGS) entry which is preliminary data.</text>
</comment>
<dbReference type="Pfam" id="PF13306">
    <property type="entry name" value="LRR_5"/>
    <property type="match status" value="2"/>
</dbReference>
<evidence type="ECO:0000256" key="1">
    <source>
        <dbReference type="SAM" id="SignalP"/>
    </source>
</evidence>
<dbReference type="AlphaFoldDB" id="A0A9D1SMR7"/>
<dbReference type="SUPFAM" id="SSF52058">
    <property type="entry name" value="L domain-like"/>
    <property type="match status" value="1"/>
</dbReference>
<feature type="signal peptide" evidence="1">
    <location>
        <begin position="1"/>
        <end position="27"/>
    </location>
</feature>
<dbReference type="PANTHER" id="PTHR45661:SF3">
    <property type="entry name" value="IG-LIKE DOMAIN-CONTAINING PROTEIN"/>
    <property type="match status" value="1"/>
</dbReference>